<dbReference type="KEGG" id="mthr:MSTHT_1473"/>
<feature type="transmembrane region" description="Helical" evidence="1">
    <location>
        <begin position="7"/>
        <end position="25"/>
    </location>
</feature>
<evidence type="ECO:0000256" key="1">
    <source>
        <dbReference type="SAM" id="Phobius"/>
    </source>
</evidence>
<dbReference type="InterPro" id="IPR007211">
    <property type="entry name" value="DUF378"/>
</dbReference>
<keyword evidence="1" id="KW-0472">Membrane</keyword>
<keyword evidence="1" id="KW-0812">Transmembrane</keyword>
<dbReference type="GeneID" id="24848420"/>
<organism evidence="2 3">
    <name type="scientific">Methanosarcina thermophila (strain ATCC 43570 / DSM 1825 / OCM 12 / VKM B-1830 / TM-1)</name>
    <dbReference type="NCBI Taxonomy" id="523844"/>
    <lineage>
        <taxon>Archaea</taxon>
        <taxon>Methanobacteriati</taxon>
        <taxon>Methanobacteriota</taxon>
        <taxon>Stenosarchaea group</taxon>
        <taxon>Methanomicrobia</taxon>
        <taxon>Methanosarcinales</taxon>
        <taxon>Methanosarcinaceae</taxon>
        <taxon>Methanosarcina</taxon>
    </lineage>
</organism>
<dbReference type="PANTHER" id="PTHR37304">
    <property type="entry name" value="MEMBRANE PROTEIN-RELATED"/>
    <property type="match status" value="1"/>
</dbReference>
<feature type="transmembrane region" description="Helical" evidence="1">
    <location>
        <begin position="45"/>
        <end position="63"/>
    </location>
</feature>
<dbReference type="Pfam" id="PF04070">
    <property type="entry name" value="DUF378"/>
    <property type="match status" value="1"/>
</dbReference>
<dbReference type="PATRIC" id="fig|523844.20.peg.1844"/>
<name>A0A0E3KPR5_METTT</name>
<dbReference type="Proteomes" id="UP000066529">
    <property type="component" value="Chromosome"/>
</dbReference>
<dbReference type="OrthoDB" id="135079at2157"/>
<evidence type="ECO:0000313" key="2">
    <source>
        <dbReference type="EMBL" id="AKB13231.1"/>
    </source>
</evidence>
<dbReference type="EMBL" id="CP009501">
    <property type="protein sequence ID" value="AKB13231.1"/>
    <property type="molecule type" value="Genomic_DNA"/>
</dbReference>
<dbReference type="PANTHER" id="PTHR37304:SF1">
    <property type="entry name" value="MEMBRANE PROTEIN"/>
    <property type="match status" value="1"/>
</dbReference>
<sequence length="78" mass="8535">MAVRNPVDLIALILVIVGGLNWGLVGLLDFNLVDAIFGAGSTLSRIIYILVGLAALYMIYFTVRTDTYQTHEAAVRHD</sequence>
<dbReference type="HOGENOM" id="CLU_179993_2_0_2"/>
<keyword evidence="1" id="KW-1133">Transmembrane helix</keyword>
<dbReference type="AlphaFoldDB" id="A0A0E3KPR5"/>
<protein>
    <submittedName>
        <fullName evidence="2">DUF378 domain-containing protein</fullName>
    </submittedName>
</protein>
<gene>
    <name evidence="2" type="ORF">MSTHT_1473</name>
</gene>
<accession>A0A0E3KPR5</accession>
<dbReference type="RefSeq" id="WP_048167288.1">
    <property type="nucleotide sequence ID" value="NZ_CP009501.1"/>
</dbReference>
<reference evidence="2 3" key="1">
    <citation type="submission" date="2014-07" db="EMBL/GenBank/DDBJ databases">
        <title>Methanogenic archaea and the global carbon cycle.</title>
        <authorList>
            <person name="Henriksen J.R."/>
            <person name="Luke J."/>
            <person name="Reinhart S."/>
            <person name="Benedict M.N."/>
            <person name="Youngblut N.D."/>
            <person name="Metcalf M.E."/>
            <person name="Whitaker R.J."/>
            <person name="Metcalf W.W."/>
        </authorList>
    </citation>
    <scope>NUCLEOTIDE SEQUENCE [LARGE SCALE GENOMIC DNA]</scope>
    <source>
        <strain evidence="3">ATCC 43570 / DSM 1825 / OCM 12 / VKM B-1830 / TM-1</strain>
    </source>
</reference>
<proteinExistence type="predicted"/>
<evidence type="ECO:0000313" key="3">
    <source>
        <dbReference type="Proteomes" id="UP000066529"/>
    </source>
</evidence>